<protein>
    <submittedName>
        <fullName evidence="2">Alpha/beta fold hydrolase</fullName>
    </submittedName>
</protein>
<organism evidence="2 3">
    <name type="scientific">Marinibaculum pumilum</name>
    <dbReference type="NCBI Taxonomy" id="1766165"/>
    <lineage>
        <taxon>Bacteria</taxon>
        <taxon>Pseudomonadati</taxon>
        <taxon>Pseudomonadota</taxon>
        <taxon>Alphaproteobacteria</taxon>
        <taxon>Rhodospirillales</taxon>
        <taxon>Rhodospirillaceae</taxon>
        <taxon>Marinibaculum</taxon>
    </lineage>
</organism>
<dbReference type="RefSeq" id="WP_379905156.1">
    <property type="nucleotide sequence ID" value="NZ_JBHRTR010000037.1"/>
</dbReference>
<dbReference type="Pfam" id="PF00561">
    <property type="entry name" value="Abhydrolase_1"/>
    <property type="match status" value="1"/>
</dbReference>
<dbReference type="InterPro" id="IPR000073">
    <property type="entry name" value="AB_hydrolase_1"/>
</dbReference>
<dbReference type="PANTHER" id="PTHR43433:SF5">
    <property type="entry name" value="AB HYDROLASE-1 DOMAIN-CONTAINING PROTEIN"/>
    <property type="match status" value="1"/>
</dbReference>
<dbReference type="GO" id="GO:0016787">
    <property type="term" value="F:hydrolase activity"/>
    <property type="evidence" value="ECO:0007669"/>
    <property type="project" value="UniProtKB-KW"/>
</dbReference>
<sequence>MPDVKANGITIAYEDTGPADAPPVLLIMGLAAQLTLWPQDFVDRIAAAGYRVIRHDNRDVGLSTHFRDAGVPDLNAMMDEIRAGRMPAVPYTLEDMAADAVGLLDALQVPKAHIVGGSLGGMIAQLVAAHHPDRVASLVPLFTTSGNRSLPPGDPDAMAALRTLPEDMSSVDSIVSHSVWLRRKIGTPGFPYDEEKLRAFLRMQVERDYDPTGPARQFAAAVVAQPRDPLVEKLDVPTLVVHGDRDPLFPIEHARHLAQIIPGAQLKVMDGMGHDLPPGHVPEMAAAMVAHFQAAQV</sequence>
<evidence type="ECO:0000259" key="1">
    <source>
        <dbReference type="Pfam" id="PF00561"/>
    </source>
</evidence>
<comment type="caution">
    <text evidence="2">The sequence shown here is derived from an EMBL/GenBank/DDBJ whole genome shotgun (WGS) entry which is preliminary data.</text>
</comment>
<keyword evidence="2" id="KW-0378">Hydrolase</keyword>
<evidence type="ECO:0000313" key="2">
    <source>
        <dbReference type="EMBL" id="MFC3230203.1"/>
    </source>
</evidence>
<dbReference type="EMBL" id="JBHRTR010000037">
    <property type="protein sequence ID" value="MFC3230203.1"/>
    <property type="molecule type" value="Genomic_DNA"/>
</dbReference>
<reference evidence="3" key="1">
    <citation type="journal article" date="2019" name="Int. J. Syst. Evol. Microbiol.">
        <title>The Global Catalogue of Microorganisms (GCM) 10K type strain sequencing project: providing services to taxonomists for standard genome sequencing and annotation.</title>
        <authorList>
            <consortium name="The Broad Institute Genomics Platform"/>
            <consortium name="The Broad Institute Genome Sequencing Center for Infectious Disease"/>
            <person name="Wu L."/>
            <person name="Ma J."/>
        </authorList>
    </citation>
    <scope>NUCLEOTIDE SEQUENCE [LARGE SCALE GENOMIC DNA]</scope>
    <source>
        <strain evidence="3">KCTC 42964</strain>
    </source>
</reference>
<dbReference type="SUPFAM" id="SSF53474">
    <property type="entry name" value="alpha/beta-Hydrolases"/>
    <property type="match status" value="1"/>
</dbReference>
<dbReference type="InterPro" id="IPR050471">
    <property type="entry name" value="AB_hydrolase"/>
</dbReference>
<feature type="domain" description="AB hydrolase-1" evidence="1">
    <location>
        <begin position="22"/>
        <end position="276"/>
    </location>
</feature>
<keyword evidence="3" id="KW-1185">Reference proteome</keyword>
<evidence type="ECO:0000313" key="3">
    <source>
        <dbReference type="Proteomes" id="UP001595528"/>
    </source>
</evidence>
<gene>
    <name evidence="2" type="ORF">ACFOGJ_23335</name>
</gene>
<dbReference type="PANTHER" id="PTHR43433">
    <property type="entry name" value="HYDROLASE, ALPHA/BETA FOLD FAMILY PROTEIN"/>
    <property type="match status" value="1"/>
</dbReference>
<dbReference type="Gene3D" id="3.40.50.1820">
    <property type="entry name" value="alpha/beta hydrolase"/>
    <property type="match status" value="1"/>
</dbReference>
<accession>A0ABV7L751</accession>
<dbReference type="Proteomes" id="UP001595528">
    <property type="component" value="Unassembled WGS sequence"/>
</dbReference>
<proteinExistence type="predicted"/>
<name>A0ABV7L751_9PROT</name>
<dbReference type="InterPro" id="IPR029058">
    <property type="entry name" value="AB_hydrolase_fold"/>
</dbReference>